<proteinExistence type="predicted"/>
<dbReference type="EMBL" id="CP149783">
    <property type="protein sequence ID" value="WYF45977.1"/>
    <property type="molecule type" value="Genomic_DNA"/>
</dbReference>
<reference evidence="1" key="1">
    <citation type="submission" date="2024-03" db="EMBL/GenBank/DDBJ databases">
        <title>Deinococcus weizhi sp. nov., isolated from human skin.</title>
        <authorList>
            <person name="Wei Z."/>
            <person name="Tian F."/>
            <person name="Yang C."/>
            <person name="Xin L.T."/>
            <person name="Wen Z.J."/>
            <person name="Lan K.C."/>
            <person name="Yu L."/>
            <person name="Zhe W."/>
            <person name="Dan F.D."/>
            <person name="Jun W."/>
            <person name="Rui Z."/>
            <person name="Yong X.J."/>
            <person name="Ting Y."/>
            <person name="Wei X."/>
            <person name="Xu Z.G."/>
            <person name="Xin Z."/>
            <person name="Dong F.G."/>
            <person name="Ni X.M."/>
            <person name="Zheng M.G."/>
            <person name="Chun Y."/>
            <person name="Qian W.X."/>
        </authorList>
    </citation>
    <scope>NUCLEOTIDE SEQUENCE</scope>
    <source>
        <strain evidence="1">VB142</strain>
    </source>
</reference>
<organism evidence="1">
    <name type="scientific">Deinococcus sp. VB142</name>
    <dbReference type="NCBI Taxonomy" id="3112952"/>
    <lineage>
        <taxon>Bacteria</taxon>
        <taxon>Thermotogati</taxon>
        <taxon>Deinococcota</taxon>
        <taxon>Deinococci</taxon>
        <taxon>Deinococcales</taxon>
        <taxon>Deinococcaceae</taxon>
        <taxon>Deinococcus</taxon>
    </lineage>
</organism>
<dbReference type="AlphaFoldDB" id="A0AAU6Q6Q8"/>
<sequence length="131" mass="13893">MNTQIPTPDGMLTLILLHSPTVCVCMGFLKHGQPPEQETYGGCDQPGITELRAALVAGRSVIVHDHHSGEMHARALWDEHAQCLTLRAAAESADVILDEAARTALLGFLTDVLDAFPARPSASTPLASSAP</sequence>
<gene>
    <name evidence="1" type="ORF">WDJ50_16260</name>
</gene>
<accession>A0AAU6Q6Q8</accession>
<dbReference type="RefSeq" id="WP_339097355.1">
    <property type="nucleotide sequence ID" value="NZ_CP149783.1"/>
</dbReference>
<name>A0AAU6Q6Q8_9DEIO</name>
<evidence type="ECO:0000313" key="1">
    <source>
        <dbReference type="EMBL" id="WYF45977.1"/>
    </source>
</evidence>
<protein>
    <submittedName>
        <fullName evidence="1">Uncharacterized protein</fullName>
    </submittedName>
</protein>